<sequence length="139" mass="15774">MLLDFVTGDDFVELQPFGNCEGVMVEAPDGQCKLKILSFIRRYLFQKVNSVIKYYVKINKDEKTILVPKLKACYDSMIKGNNDHLDNSGDAADDVDGDSEDMWAGKLQLYSRTLRGNEEIGNGIVEVYFTELLDYIDSK</sequence>
<evidence type="ECO:0000313" key="1">
    <source>
        <dbReference type="EMBL" id="KAJ1911766.1"/>
    </source>
</evidence>
<dbReference type="Proteomes" id="UP001150538">
    <property type="component" value="Unassembled WGS sequence"/>
</dbReference>
<gene>
    <name evidence="1" type="ORF">H4219_005835</name>
</gene>
<dbReference type="EMBL" id="JANBPU010000411">
    <property type="protein sequence ID" value="KAJ1911766.1"/>
    <property type="molecule type" value="Genomic_DNA"/>
</dbReference>
<protein>
    <submittedName>
        <fullName evidence="1">Uncharacterized protein</fullName>
    </submittedName>
</protein>
<name>A0A9W7ZRL4_9FUNG</name>
<keyword evidence="2" id="KW-1185">Reference proteome</keyword>
<reference evidence="1" key="1">
    <citation type="submission" date="2022-07" db="EMBL/GenBank/DDBJ databases">
        <title>Phylogenomic reconstructions and comparative analyses of Kickxellomycotina fungi.</title>
        <authorList>
            <person name="Reynolds N.K."/>
            <person name="Stajich J.E."/>
            <person name="Barry K."/>
            <person name="Grigoriev I.V."/>
            <person name="Crous P."/>
            <person name="Smith M.E."/>
        </authorList>
    </citation>
    <scope>NUCLEOTIDE SEQUENCE</scope>
    <source>
        <strain evidence="1">NBRC 100468</strain>
    </source>
</reference>
<proteinExistence type="predicted"/>
<dbReference type="AlphaFoldDB" id="A0A9W7ZRL4"/>
<evidence type="ECO:0000313" key="2">
    <source>
        <dbReference type="Proteomes" id="UP001150538"/>
    </source>
</evidence>
<comment type="caution">
    <text evidence="1">The sequence shown here is derived from an EMBL/GenBank/DDBJ whole genome shotgun (WGS) entry which is preliminary data.</text>
</comment>
<accession>A0A9W7ZRL4</accession>
<organism evidence="1 2">
    <name type="scientific">Mycoemilia scoparia</name>
    <dbReference type="NCBI Taxonomy" id="417184"/>
    <lineage>
        <taxon>Eukaryota</taxon>
        <taxon>Fungi</taxon>
        <taxon>Fungi incertae sedis</taxon>
        <taxon>Zoopagomycota</taxon>
        <taxon>Kickxellomycotina</taxon>
        <taxon>Kickxellomycetes</taxon>
        <taxon>Kickxellales</taxon>
        <taxon>Kickxellaceae</taxon>
        <taxon>Mycoemilia</taxon>
    </lineage>
</organism>